<dbReference type="InterPro" id="IPR036396">
    <property type="entry name" value="Cyt_P450_sf"/>
</dbReference>
<dbReference type="InterPro" id="IPR001128">
    <property type="entry name" value="Cyt_P450"/>
</dbReference>
<dbReference type="Pfam" id="PF00067">
    <property type="entry name" value="p450"/>
    <property type="match status" value="1"/>
</dbReference>
<dbReference type="GO" id="GO:0005789">
    <property type="term" value="C:endoplasmic reticulum membrane"/>
    <property type="evidence" value="ECO:0007669"/>
    <property type="project" value="UniProtKB-SubCell"/>
</dbReference>
<evidence type="ECO:0000256" key="14">
    <source>
        <dbReference type="RuleBase" id="RU000461"/>
    </source>
</evidence>
<accession>A0A0K0LBD8</accession>
<feature type="binding site" description="axial binding residue" evidence="13">
    <location>
        <position position="459"/>
    </location>
    <ligand>
        <name>heme</name>
        <dbReference type="ChEBI" id="CHEBI:30413"/>
    </ligand>
    <ligandPart>
        <name>Fe</name>
        <dbReference type="ChEBI" id="CHEBI:18248"/>
    </ligandPart>
</feature>
<evidence type="ECO:0000256" key="3">
    <source>
        <dbReference type="ARBA" id="ARBA00004406"/>
    </source>
</evidence>
<dbReference type="InterPro" id="IPR050196">
    <property type="entry name" value="Cytochrome_P450_Monoox"/>
</dbReference>
<evidence type="ECO:0000256" key="7">
    <source>
        <dbReference type="ARBA" id="ARBA00022824"/>
    </source>
</evidence>
<evidence type="ECO:0000256" key="13">
    <source>
        <dbReference type="PIRSR" id="PIRSR602401-1"/>
    </source>
</evidence>
<dbReference type="GO" id="GO:0005506">
    <property type="term" value="F:iron ion binding"/>
    <property type="evidence" value="ECO:0007669"/>
    <property type="project" value="InterPro"/>
</dbReference>
<dbReference type="InterPro" id="IPR002401">
    <property type="entry name" value="Cyt_P450_E_grp-I"/>
</dbReference>
<keyword evidence="8" id="KW-0492">Microsome</keyword>
<dbReference type="AlphaFoldDB" id="A0A0K0LBD8"/>
<dbReference type="GO" id="GO:0020037">
    <property type="term" value="F:heme binding"/>
    <property type="evidence" value="ECO:0007669"/>
    <property type="project" value="InterPro"/>
</dbReference>
<evidence type="ECO:0000256" key="5">
    <source>
        <dbReference type="ARBA" id="ARBA00022617"/>
    </source>
</evidence>
<name>A0A0K0LBD8_NILLU</name>
<dbReference type="EMBL" id="KM217057">
    <property type="protein sequence ID" value="AIW80020.1"/>
    <property type="molecule type" value="mRNA"/>
</dbReference>
<keyword evidence="5 13" id="KW-0349">Heme</keyword>
<dbReference type="PANTHER" id="PTHR24291:SF189">
    <property type="entry name" value="CYTOCHROME P450 4C3-RELATED"/>
    <property type="match status" value="1"/>
</dbReference>
<evidence type="ECO:0000313" key="16">
    <source>
        <dbReference type="EMBL" id="AIW80020.1"/>
    </source>
</evidence>
<dbReference type="PROSITE" id="PS00086">
    <property type="entry name" value="CYTOCHROME_P450"/>
    <property type="match status" value="1"/>
</dbReference>
<evidence type="ECO:0000256" key="11">
    <source>
        <dbReference type="ARBA" id="ARBA00023033"/>
    </source>
</evidence>
<keyword evidence="10 13" id="KW-0408">Iron</keyword>
<evidence type="ECO:0000256" key="4">
    <source>
        <dbReference type="ARBA" id="ARBA00010617"/>
    </source>
</evidence>
<keyword evidence="12 15" id="KW-0472">Membrane</keyword>
<comment type="similarity">
    <text evidence="4 14">Belongs to the cytochrome P450 family.</text>
</comment>
<keyword evidence="15" id="KW-0812">Transmembrane</keyword>
<dbReference type="GO" id="GO:0004497">
    <property type="term" value="F:monooxygenase activity"/>
    <property type="evidence" value="ECO:0007669"/>
    <property type="project" value="UniProtKB-KW"/>
</dbReference>
<keyword evidence="9 14" id="KW-0560">Oxidoreductase</keyword>
<dbReference type="PRINTS" id="PR00385">
    <property type="entry name" value="P450"/>
</dbReference>
<evidence type="ECO:0000256" key="15">
    <source>
        <dbReference type="SAM" id="Phobius"/>
    </source>
</evidence>
<keyword evidence="6 13" id="KW-0479">Metal-binding</keyword>
<dbReference type="Gene3D" id="1.10.630.10">
    <property type="entry name" value="Cytochrome P450"/>
    <property type="match status" value="1"/>
</dbReference>
<feature type="transmembrane region" description="Helical" evidence="15">
    <location>
        <begin position="6"/>
        <end position="23"/>
    </location>
</feature>
<comment type="subcellular location">
    <subcellularLocation>
        <location evidence="3">Endoplasmic reticulum membrane</location>
        <topology evidence="3">Peripheral membrane protein</topology>
    </subcellularLocation>
    <subcellularLocation>
        <location evidence="2">Microsome membrane</location>
        <topology evidence="2">Peripheral membrane protein</topology>
    </subcellularLocation>
</comment>
<evidence type="ECO:0000256" key="9">
    <source>
        <dbReference type="ARBA" id="ARBA00023002"/>
    </source>
</evidence>
<keyword evidence="15" id="KW-1133">Transmembrane helix</keyword>
<evidence type="ECO:0000256" key="2">
    <source>
        <dbReference type="ARBA" id="ARBA00004174"/>
    </source>
</evidence>
<dbReference type="GO" id="GO:0016705">
    <property type="term" value="F:oxidoreductase activity, acting on paired donors, with incorporation or reduction of molecular oxygen"/>
    <property type="evidence" value="ECO:0007669"/>
    <property type="project" value="InterPro"/>
</dbReference>
<reference evidence="16" key="1">
    <citation type="submission" date="2014-07" db="EMBL/GenBank/DDBJ databases">
        <title>A systematic study of Ichneumonosoma Meijere, Pelmatops Enderlein, Pseudopelmatops Shiraki and Soita Walker (Diptera: Tephritidae).</title>
        <authorList>
            <person name="Chen X.-L."/>
            <person name="Norrbom A."/>
            <person name="Zhu C.-D."/>
        </authorList>
    </citation>
    <scope>NUCLEOTIDE SEQUENCE</scope>
</reference>
<proteinExistence type="evidence at transcript level"/>
<dbReference type="InterPro" id="IPR017972">
    <property type="entry name" value="Cyt_P450_CS"/>
</dbReference>
<organism evidence="16">
    <name type="scientific">Nilaparvata lugens</name>
    <name type="common">Brown planthopper</name>
    <dbReference type="NCBI Taxonomy" id="108931"/>
    <lineage>
        <taxon>Eukaryota</taxon>
        <taxon>Metazoa</taxon>
        <taxon>Ecdysozoa</taxon>
        <taxon>Arthropoda</taxon>
        <taxon>Hexapoda</taxon>
        <taxon>Insecta</taxon>
        <taxon>Pterygota</taxon>
        <taxon>Neoptera</taxon>
        <taxon>Paraneoptera</taxon>
        <taxon>Hemiptera</taxon>
        <taxon>Auchenorrhyncha</taxon>
        <taxon>Fulgoroidea</taxon>
        <taxon>Delphacidae</taxon>
        <taxon>Delphacinae</taxon>
        <taxon>Nilaparvata</taxon>
    </lineage>
</organism>
<evidence type="ECO:0000256" key="1">
    <source>
        <dbReference type="ARBA" id="ARBA00001971"/>
    </source>
</evidence>
<protein>
    <submittedName>
        <fullName evidence="16">Cytochrome P450 CYP425B1</fullName>
    </submittedName>
</protein>
<evidence type="ECO:0000256" key="12">
    <source>
        <dbReference type="ARBA" id="ARBA00023136"/>
    </source>
</evidence>
<keyword evidence="7" id="KW-0256">Endoplasmic reticulum</keyword>
<dbReference type="OrthoDB" id="6595226at2759"/>
<evidence type="ECO:0000256" key="8">
    <source>
        <dbReference type="ARBA" id="ARBA00022848"/>
    </source>
</evidence>
<comment type="cofactor">
    <cofactor evidence="1 13">
        <name>heme</name>
        <dbReference type="ChEBI" id="CHEBI:30413"/>
    </cofactor>
</comment>
<dbReference type="SUPFAM" id="SSF48264">
    <property type="entry name" value="Cytochrome P450"/>
    <property type="match status" value="1"/>
</dbReference>
<dbReference type="PANTHER" id="PTHR24291">
    <property type="entry name" value="CYTOCHROME P450 FAMILY 4"/>
    <property type="match status" value="1"/>
</dbReference>
<feature type="transmembrane region" description="Helical" evidence="15">
    <location>
        <begin position="44"/>
        <end position="63"/>
    </location>
</feature>
<keyword evidence="11 14" id="KW-0503">Monooxygenase</keyword>
<evidence type="ECO:0000256" key="6">
    <source>
        <dbReference type="ARBA" id="ARBA00022723"/>
    </source>
</evidence>
<evidence type="ECO:0000256" key="10">
    <source>
        <dbReference type="ARBA" id="ARBA00023004"/>
    </source>
</evidence>
<dbReference type="PRINTS" id="PR00463">
    <property type="entry name" value="EP450I"/>
</dbReference>
<sequence>MNLLLLWEWLASVSAITLLFYYAQYKLRRQHLEKLAAELPGPKLLPFVGNLFYFFGVTHEGFIKRVAELGKSFGSEGLARIWLGHQLVVGVYKADTLEAILSNPKVIDKGYLFSFYKPRTTGSFATTGDVWKMHRRFTNKMFQPNYMERYINIFNEQSKVLNQYIAEHLINKAVDISRPVMHCTLDTICRTAFGAKMNLQDNETFTFVDDLSISSEIIVARMYKPWFYFDPIFRLTPDGKEMYMRVKRLHEFTKAVVDTRREAVEKFNSKLEENGNIKGVDSAGCIEELEPAPYLDVMIDYAKEEKLEEGVFLREVLDVIIGGADTSAIGDSYVLVLLGIHKEWQEKIHNELDDIFGDCERDVTMSDCNQMTQMDMVIKETLRLYTAPHSLRLLTEDVQLGKYIVPAGTTIYLAMYLLHRDPLYWERPLDFYPDHFLPENVAKRPKFSYLPFSHGPRGCPGSRYGVLSMKVVLANVLRKFKVECDLDFKKMEHKPSLMLELVGGYPVKLIPRRSSQHGSINN</sequence>